<dbReference type="GeneID" id="85305389"/>
<comment type="caution">
    <text evidence="2">The sequence shown here is derived from an EMBL/GenBank/DDBJ whole genome shotgun (WGS) entry which is preliminary data.</text>
</comment>
<evidence type="ECO:0000313" key="3">
    <source>
        <dbReference type="Proteomes" id="UP001244011"/>
    </source>
</evidence>
<organism evidence="2 3">
    <name type="scientific">Phialemonium atrogriseum</name>
    <dbReference type="NCBI Taxonomy" id="1093897"/>
    <lineage>
        <taxon>Eukaryota</taxon>
        <taxon>Fungi</taxon>
        <taxon>Dikarya</taxon>
        <taxon>Ascomycota</taxon>
        <taxon>Pezizomycotina</taxon>
        <taxon>Sordariomycetes</taxon>
        <taxon>Sordariomycetidae</taxon>
        <taxon>Cephalothecales</taxon>
        <taxon>Cephalothecaceae</taxon>
        <taxon>Phialemonium</taxon>
    </lineage>
</organism>
<dbReference type="Proteomes" id="UP001244011">
    <property type="component" value="Unassembled WGS sequence"/>
</dbReference>
<gene>
    <name evidence="2" type="ORF">QBC33DRAFT_156324</name>
</gene>
<sequence length="207" mass="23236">MLLLRQLMENLVLFHSSLFFLARNVSPIVMAATTPTALTVSGTPTPVSFIPLSTPYPSKEGCSGYIYKQVDGHFLAWDPFYGASLDTKARSCLPTEVSSWWNQAAETSISTALGPTFVCPGAYSAVQTVVIASDTQKVFCCPFVSGTKLIIPRSFTFRRRCPLCRNDNHRTVFGGHRLRHSRQRLQRGTEHHQWSRPQHYCLDDSHE</sequence>
<proteinExistence type="predicted"/>
<dbReference type="EMBL" id="MU838998">
    <property type="protein sequence ID" value="KAK1771529.1"/>
    <property type="molecule type" value="Genomic_DNA"/>
</dbReference>
<keyword evidence="1" id="KW-0732">Signal</keyword>
<feature type="signal peptide" evidence="1">
    <location>
        <begin position="1"/>
        <end position="22"/>
    </location>
</feature>
<dbReference type="RefSeq" id="XP_060287742.1">
    <property type="nucleotide sequence ID" value="XM_060422202.1"/>
</dbReference>
<dbReference type="AlphaFoldDB" id="A0AAJ0CAA4"/>
<evidence type="ECO:0000256" key="1">
    <source>
        <dbReference type="SAM" id="SignalP"/>
    </source>
</evidence>
<accession>A0AAJ0CAA4</accession>
<feature type="chain" id="PRO_5042482356" evidence="1">
    <location>
        <begin position="23"/>
        <end position="207"/>
    </location>
</feature>
<keyword evidence="3" id="KW-1185">Reference proteome</keyword>
<reference evidence="2" key="1">
    <citation type="submission" date="2023-06" db="EMBL/GenBank/DDBJ databases">
        <title>Genome-scale phylogeny and comparative genomics of the fungal order Sordariales.</title>
        <authorList>
            <consortium name="Lawrence Berkeley National Laboratory"/>
            <person name="Hensen N."/>
            <person name="Bonometti L."/>
            <person name="Westerberg I."/>
            <person name="Brannstrom I.O."/>
            <person name="Guillou S."/>
            <person name="Cros-Aarteil S."/>
            <person name="Calhoun S."/>
            <person name="Haridas S."/>
            <person name="Kuo A."/>
            <person name="Mondo S."/>
            <person name="Pangilinan J."/>
            <person name="Riley R."/>
            <person name="Labutti K."/>
            <person name="Andreopoulos B."/>
            <person name="Lipzen A."/>
            <person name="Chen C."/>
            <person name="Yanf M."/>
            <person name="Daum C."/>
            <person name="Ng V."/>
            <person name="Clum A."/>
            <person name="Steindorff A."/>
            <person name="Ohm R."/>
            <person name="Martin F."/>
            <person name="Silar P."/>
            <person name="Natvig D."/>
            <person name="Lalanne C."/>
            <person name="Gautier V."/>
            <person name="Ament-Velasquez S.L."/>
            <person name="Kruys A."/>
            <person name="Hutchinson M.I."/>
            <person name="Powell A.J."/>
            <person name="Barry K."/>
            <person name="Miller A.N."/>
            <person name="Grigoriev I.V."/>
            <person name="Debuchy R."/>
            <person name="Gladieux P."/>
            <person name="Thoren M.H."/>
            <person name="Johannesson H."/>
        </authorList>
    </citation>
    <scope>NUCLEOTIDE SEQUENCE</scope>
    <source>
        <strain evidence="2">8032-3</strain>
    </source>
</reference>
<protein>
    <submittedName>
        <fullName evidence="2">Uncharacterized protein</fullName>
    </submittedName>
</protein>
<name>A0AAJ0CAA4_9PEZI</name>
<evidence type="ECO:0000313" key="2">
    <source>
        <dbReference type="EMBL" id="KAK1771529.1"/>
    </source>
</evidence>